<protein>
    <submittedName>
        <fullName evidence="1">Uncharacterized protein</fullName>
    </submittedName>
</protein>
<reference evidence="2" key="1">
    <citation type="submission" date="2017-02" db="EMBL/GenBank/DDBJ databases">
        <authorList>
            <person name="Varghese N."/>
            <person name="Submissions S."/>
        </authorList>
    </citation>
    <scope>NUCLEOTIDE SEQUENCE [LARGE SCALE GENOMIC DNA]</scope>
    <source>
        <strain evidence="2">DSM 22270</strain>
    </source>
</reference>
<proteinExistence type="predicted"/>
<dbReference type="AlphaFoldDB" id="A0A1T5ENC0"/>
<evidence type="ECO:0000313" key="2">
    <source>
        <dbReference type="Proteomes" id="UP000190897"/>
    </source>
</evidence>
<dbReference type="STRING" id="651661.SAMN05660293_02624"/>
<sequence length="43" mass="5106">MLSRDGFPIEKQITAIRKKYPVFIKDSGTLSLLRYKLKNFQFN</sequence>
<organism evidence="1 2">
    <name type="scientific">Dyadobacter psychrophilus</name>
    <dbReference type="NCBI Taxonomy" id="651661"/>
    <lineage>
        <taxon>Bacteria</taxon>
        <taxon>Pseudomonadati</taxon>
        <taxon>Bacteroidota</taxon>
        <taxon>Cytophagia</taxon>
        <taxon>Cytophagales</taxon>
        <taxon>Spirosomataceae</taxon>
        <taxon>Dyadobacter</taxon>
    </lineage>
</organism>
<accession>A0A1T5ENC0</accession>
<dbReference type="Proteomes" id="UP000190897">
    <property type="component" value="Unassembled WGS sequence"/>
</dbReference>
<evidence type="ECO:0000313" key="1">
    <source>
        <dbReference type="EMBL" id="SKB85454.1"/>
    </source>
</evidence>
<gene>
    <name evidence="1" type="ORF">SAMN05660293_02624</name>
</gene>
<dbReference type="EMBL" id="FUZA01000002">
    <property type="protein sequence ID" value="SKB85454.1"/>
    <property type="molecule type" value="Genomic_DNA"/>
</dbReference>
<name>A0A1T5ENC0_9BACT</name>
<keyword evidence="2" id="KW-1185">Reference proteome</keyword>